<name>A0AAD3TFM1_NEPGR</name>
<gene>
    <name evidence="1" type="ORF">Nepgr_030901</name>
</gene>
<dbReference type="PROSITE" id="PS51257">
    <property type="entry name" value="PROKAR_LIPOPROTEIN"/>
    <property type="match status" value="1"/>
</dbReference>
<dbReference type="EMBL" id="BSYO01000035">
    <property type="protein sequence ID" value="GMH29058.1"/>
    <property type="molecule type" value="Genomic_DNA"/>
</dbReference>
<keyword evidence="2" id="KW-1185">Reference proteome</keyword>
<evidence type="ECO:0000313" key="2">
    <source>
        <dbReference type="Proteomes" id="UP001279734"/>
    </source>
</evidence>
<reference evidence="1" key="1">
    <citation type="submission" date="2023-05" db="EMBL/GenBank/DDBJ databases">
        <title>Nepenthes gracilis genome sequencing.</title>
        <authorList>
            <person name="Fukushima K."/>
        </authorList>
    </citation>
    <scope>NUCLEOTIDE SEQUENCE</scope>
    <source>
        <strain evidence="1">SING2019-196</strain>
    </source>
</reference>
<accession>A0AAD3TFM1</accession>
<proteinExistence type="predicted"/>
<dbReference type="Proteomes" id="UP001279734">
    <property type="component" value="Unassembled WGS sequence"/>
</dbReference>
<organism evidence="1 2">
    <name type="scientific">Nepenthes gracilis</name>
    <name type="common">Slender pitcher plant</name>
    <dbReference type="NCBI Taxonomy" id="150966"/>
    <lineage>
        <taxon>Eukaryota</taxon>
        <taxon>Viridiplantae</taxon>
        <taxon>Streptophyta</taxon>
        <taxon>Embryophyta</taxon>
        <taxon>Tracheophyta</taxon>
        <taxon>Spermatophyta</taxon>
        <taxon>Magnoliopsida</taxon>
        <taxon>eudicotyledons</taxon>
        <taxon>Gunneridae</taxon>
        <taxon>Pentapetalae</taxon>
        <taxon>Caryophyllales</taxon>
        <taxon>Nepenthaceae</taxon>
        <taxon>Nepenthes</taxon>
    </lineage>
</organism>
<comment type="caution">
    <text evidence="1">The sequence shown here is derived from an EMBL/GenBank/DDBJ whole genome shotgun (WGS) entry which is preliminary data.</text>
</comment>
<dbReference type="AlphaFoldDB" id="A0AAD3TFM1"/>
<sequence length="177" mass="19568">MRLGFKLCHVPKAAAASSDWSADFYPWFWLVISCKMWKSHAAARFMLPSVCCSNRRDLLNALIHSDRLEALVLATGHAAKRRNGVIFGTALILAPSPGLLLDCAEFYVNKMVDLPSYIGCGFAIFLNHGNLGCSVGLSITSGGAHVEMREEVLVLLFDLCCYRRVAPYTMKHYGPLK</sequence>
<protein>
    <submittedName>
        <fullName evidence="1">Uncharacterized protein</fullName>
    </submittedName>
</protein>
<evidence type="ECO:0000313" key="1">
    <source>
        <dbReference type="EMBL" id="GMH29058.1"/>
    </source>
</evidence>